<dbReference type="Gene3D" id="3.80.10.10">
    <property type="entry name" value="Ribonuclease Inhibitor"/>
    <property type="match status" value="1"/>
</dbReference>
<comment type="caution">
    <text evidence="1">The sequence shown here is derived from an EMBL/GenBank/DDBJ whole genome shotgun (WGS) entry which is preliminary data.</text>
</comment>
<reference evidence="1" key="1">
    <citation type="submission" date="2020-05" db="EMBL/GenBank/DDBJ databases">
        <title>Phylogenomic resolution of chytrid fungi.</title>
        <authorList>
            <person name="Stajich J.E."/>
            <person name="Amses K."/>
            <person name="Simmons R."/>
            <person name="Seto K."/>
            <person name="Myers J."/>
            <person name="Bonds A."/>
            <person name="Quandt C.A."/>
            <person name="Barry K."/>
            <person name="Liu P."/>
            <person name="Grigoriev I."/>
            <person name="Longcore J.E."/>
            <person name="James T.Y."/>
        </authorList>
    </citation>
    <scope>NUCLEOTIDE SEQUENCE</scope>
    <source>
        <strain evidence="1">JEL0318</strain>
    </source>
</reference>
<dbReference type="AlphaFoldDB" id="A0AAD5SDY5"/>
<dbReference type="InterPro" id="IPR032675">
    <property type="entry name" value="LRR_dom_sf"/>
</dbReference>
<dbReference type="Proteomes" id="UP001212841">
    <property type="component" value="Unassembled WGS sequence"/>
</dbReference>
<sequence>MATYFGISSQGREWSTDMVPSYPFTATATTPFFLFKDANFEAPIAITFASVSKAIQPGATDVLRWAKDNLIVLNQFGGVTVFNDDGRKTKIRNTDEVSLGEQAMEGKRLWSDFANGWSSAVGQIELSDVESCVITPQGVLTGVAARRFACMGPRTSNFKYERVNVWEGKALAQTCGRGSLKVSWCVLHDVKIVVQIALFQHIMKMTNLTALDLTTHDNPASLVDLFNCATFGRLRDLDLSGATLNAEAIRSVGRGCPVLRLITIHNKEMSRACLLALSTISSLREVDMRYSRFDVAVEEFLTYPHLHTVRLSLRKAASNISTFQTLFLALRTHTHIITHDVSGVNNDQGFSEEERGKRQTMRARIQDWILAKCADLDARLQSAEDNYHHYMTGPLPSVSESKLVETVAKREKQLNEMRHAARNYHDTNSPFPFRLGDPCCGIAVLI</sequence>
<dbReference type="SUPFAM" id="SSF52047">
    <property type="entry name" value="RNI-like"/>
    <property type="match status" value="1"/>
</dbReference>
<evidence type="ECO:0000313" key="1">
    <source>
        <dbReference type="EMBL" id="KAJ3052209.1"/>
    </source>
</evidence>
<accession>A0AAD5SDY5</accession>
<name>A0AAD5SDY5_9FUNG</name>
<proteinExistence type="predicted"/>
<evidence type="ECO:0000313" key="2">
    <source>
        <dbReference type="Proteomes" id="UP001212841"/>
    </source>
</evidence>
<keyword evidence="2" id="KW-1185">Reference proteome</keyword>
<protein>
    <submittedName>
        <fullName evidence="1">Uncharacterized protein</fullName>
    </submittedName>
</protein>
<dbReference type="EMBL" id="JADGJD010000315">
    <property type="protein sequence ID" value="KAJ3052209.1"/>
    <property type="molecule type" value="Genomic_DNA"/>
</dbReference>
<organism evidence="1 2">
    <name type="scientific">Rhizophlyctis rosea</name>
    <dbReference type="NCBI Taxonomy" id="64517"/>
    <lineage>
        <taxon>Eukaryota</taxon>
        <taxon>Fungi</taxon>
        <taxon>Fungi incertae sedis</taxon>
        <taxon>Chytridiomycota</taxon>
        <taxon>Chytridiomycota incertae sedis</taxon>
        <taxon>Chytridiomycetes</taxon>
        <taxon>Rhizophlyctidales</taxon>
        <taxon>Rhizophlyctidaceae</taxon>
        <taxon>Rhizophlyctis</taxon>
    </lineage>
</organism>
<gene>
    <name evidence="1" type="ORF">HK097_006705</name>
</gene>